<evidence type="ECO:0000313" key="2">
    <source>
        <dbReference type="EMBL" id="SIQ30635.1"/>
    </source>
</evidence>
<keyword evidence="1" id="KW-0812">Transmembrane</keyword>
<feature type="transmembrane region" description="Helical" evidence="1">
    <location>
        <begin position="162"/>
        <end position="180"/>
    </location>
</feature>
<feature type="transmembrane region" description="Helical" evidence="1">
    <location>
        <begin position="138"/>
        <end position="156"/>
    </location>
</feature>
<reference evidence="3" key="1">
    <citation type="submission" date="2017-01" db="EMBL/GenBank/DDBJ databases">
        <authorList>
            <person name="Varghese N."/>
            <person name="Submissions S."/>
        </authorList>
    </citation>
    <scope>NUCLEOTIDE SEQUENCE [LARGE SCALE GENOMIC DNA]</scope>
    <source>
        <strain evidence="3">3bp</strain>
    </source>
</reference>
<evidence type="ECO:0000256" key="1">
    <source>
        <dbReference type="SAM" id="Phobius"/>
    </source>
</evidence>
<accession>A0A1N6RPB3</accession>
<evidence type="ECO:0000313" key="3">
    <source>
        <dbReference type="Proteomes" id="UP000186235"/>
    </source>
</evidence>
<gene>
    <name evidence="2" type="ORF">SAMN05518682_2041</name>
</gene>
<name>A0A1N6RPB3_9MICO</name>
<dbReference type="AlphaFoldDB" id="A0A1N6RPB3"/>
<keyword evidence="3" id="KW-1185">Reference proteome</keyword>
<dbReference type="EMBL" id="FTMI01000003">
    <property type="protein sequence ID" value="SIQ30635.1"/>
    <property type="molecule type" value="Genomic_DNA"/>
</dbReference>
<organism evidence="2 3">
    <name type="scientific">Cellulosimicrobium aquatile</name>
    <dbReference type="NCBI Taxonomy" id="1612203"/>
    <lineage>
        <taxon>Bacteria</taxon>
        <taxon>Bacillati</taxon>
        <taxon>Actinomycetota</taxon>
        <taxon>Actinomycetes</taxon>
        <taxon>Micrococcales</taxon>
        <taxon>Promicromonosporaceae</taxon>
        <taxon>Cellulosimicrobium</taxon>
    </lineage>
</organism>
<protein>
    <submittedName>
        <fullName evidence="2">Uncharacterized protein</fullName>
    </submittedName>
</protein>
<keyword evidence="1" id="KW-1133">Transmembrane helix</keyword>
<proteinExistence type="predicted"/>
<dbReference type="Proteomes" id="UP000186235">
    <property type="component" value="Unassembled WGS sequence"/>
</dbReference>
<sequence>MRMPARRETVTAGPPPRLVVETGPTFPAWAARAALLLLATGFAAAALQTTGLAPSFVWGVAVGLGVLTAYLPAPPVPHLLVLVGGVVLLVDGTAPFDPAVFALLPLGHLVLRTAWWSDHVPPGARAELRALAPDLRRVVVLQAALLVVALAVRSVALADVSSAVAAALGGLAVLGVVLLVRPRD</sequence>
<keyword evidence="1" id="KW-0472">Membrane</keyword>
<feature type="transmembrane region" description="Helical" evidence="1">
    <location>
        <begin position="26"/>
        <end position="47"/>
    </location>
</feature>